<name>A0A060TDD7_BLAAD</name>
<reference evidence="1" key="2">
    <citation type="submission" date="2014-06" db="EMBL/GenBank/DDBJ databases">
        <title>The complete genome of Blastobotrys (Arxula) adeninivorans LS3 - a yeast of biotechnological interest.</title>
        <authorList>
            <person name="Kunze G."/>
            <person name="Gaillardin C."/>
            <person name="Czernicka M."/>
            <person name="Durrens P."/>
            <person name="Martin T."/>
            <person name="Boer E."/>
            <person name="Gabaldon T."/>
            <person name="Cruz J."/>
            <person name="Talla E."/>
            <person name="Marck C."/>
            <person name="Goffeau A."/>
            <person name="Barbe V."/>
            <person name="Baret P."/>
            <person name="Baronian K."/>
            <person name="Beier S."/>
            <person name="Bleykasten C."/>
            <person name="Bode R."/>
            <person name="Casaregola S."/>
            <person name="Despons L."/>
            <person name="Fairhead C."/>
            <person name="Giersberg M."/>
            <person name="Gierski P."/>
            <person name="Hahnel U."/>
            <person name="Hartmann A."/>
            <person name="Jankowska D."/>
            <person name="Jubin C."/>
            <person name="Jung P."/>
            <person name="Lafontaine I."/>
            <person name="Leh-Louis V."/>
            <person name="Lemaire M."/>
            <person name="Marcet-Houben M."/>
            <person name="Mascher M."/>
            <person name="Morel G."/>
            <person name="Richard G.-F."/>
            <person name="Riechen J."/>
            <person name="Sacerdot C."/>
            <person name="Sarkar A."/>
            <person name="Savel G."/>
            <person name="Schacherer J."/>
            <person name="Sherman D."/>
            <person name="Straub M.-L."/>
            <person name="Stein N."/>
            <person name="Thierry A."/>
            <person name="Trautwein-Schult A."/>
            <person name="Westhof E."/>
            <person name="Worch S."/>
            <person name="Dujon B."/>
            <person name="Souciet J.-L."/>
            <person name="Wincker P."/>
            <person name="Scholz U."/>
            <person name="Neuveglise N."/>
        </authorList>
    </citation>
    <scope>NUCLEOTIDE SEQUENCE</scope>
    <source>
        <strain evidence="1">LS3</strain>
    </source>
</reference>
<sequence>MKLLKGRKELLEIAVSHLKKSQDLVWIDLGGGTGWNIEQMDQVKPISDFNAVYLVDLSPSLCEVARKRFKTKGWKNVHVICMDVHEFELPKEAGRFVDLLTLSYSLSMIPNYYSLVDRVSSLMSRDTILAVVDFYVQADSSFSDKSTWIGGELHRHVSWLSRTFWRVWFEFDRVYLDSSRRDYLEYRFGTIKSVNMRNYKLGGIPYYLWVGCDKDYNSDLTLRLNALATESPYLAPKQPQENEEATDNATVLFSKGYEAALINMERNLPYPSFFFQKEIWRVFYDCLDSKYHQFSNQYIYAFTWEDPREDTKILNINEKDTVLAITSAGDNILSYLSLDRPPRRVHGVDLNPHQGHLVELKLASLRALPYDDHWKLFGIGKHENFRELLLKKLAPHMSSHAFQFWMIHGEKAFSTSGRGLYDTGFTRWALRIARWLFTIAGKQADVDRLCKAKTMPEQLKIWNEKLKPVLFNPLVSMVLIGNPIFLWKALGVPVNQMSMIQGGIMKYLVDTIEPLLHRSLISSDNYFYYLCLQGRYSKMNCPDYLTTRGYENLTSKRRNVLDNVRLHTDTIQDVIERITPGTVTCAIVMDHMDWFSPKDNAAREEIRALNTVLAKGGRVLIRSSSTHPWYIKAYEREGFKCRPAAIRRTGDSIDRVNMYASTWVATKYQDCDDIEELEL</sequence>
<accession>A0A060TDD7</accession>
<dbReference type="PhylomeDB" id="A0A060TDD7"/>
<dbReference type="CDD" id="cd02440">
    <property type="entry name" value="AdoMet_MTases"/>
    <property type="match status" value="1"/>
</dbReference>
<reference evidence="1" key="1">
    <citation type="submission" date="2014-02" db="EMBL/GenBank/DDBJ databases">
        <authorList>
            <person name="Genoscope - CEA"/>
        </authorList>
    </citation>
    <scope>NUCLEOTIDE SEQUENCE</scope>
    <source>
        <strain evidence="1">LS3</strain>
    </source>
</reference>
<dbReference type="Pfam" id="PF11899">
    <property type="entry name" value="DUF3419"/>
    <property type="match status" value="1"/>
</dbReference>
<evidence type="ECO:0000313" key="1">
    <source>
        <dbReference type="EMBL" id="CDP39110.1"/>
    </source>
</evidence>
<dbReference type="EMBL" id="HG937694">
    <property type="protein sequence ID" value="CDP39110.1"/>
    <property type="molecule type" value="Genomic_DNA"/>
</dbReference>
<dbReference type="InterPro" id="IPR021829">
    <property type="entry name" value="DUF3419"/>
</dbReference>
<dbReference type="SUPFAM" id="SSF53335">
    <property type="entry name" value="S-adenosyl-L-methionine-dependent methyltransferases"/>
    <property type="match status" value="1"/>
</dbReference>
<dbReference type="InterPro" id="IPR029063">
    <property type="entry name" value="SAM-dependent_MTases_sf"/>
</dbReference>
<dbReference type="Pfam" id="PF13489">
    <property type="entry name" value="Methyltransf_23"/>
    <property type="match status" value="1"/>
</dbReference>
<gene>
    <name evidence="1" type="ORF">GNLVRS02_ARAD1D50050g</name>
</gene>
<organism evidence="1">
    <name type="scientific">Blastobotrys adeninivorans</name>
    <name type="common">Yeast</name>
    <name type="synonym">Arxula adeninivorans</name>
    <dbReference type="NCBI Taxonomy" id="409370"/>
    <lineage>
        <taxon>Eukaryota</taxon>
        <taxon>Fungi</taxon>
        <taxon>Dikarya</taxon>
        <taxon>Ascomycota</taxon>
        <taxon>Saccharomycotina</taxon>
        <taxon>Dipodascomycetes</taxon>
        <taxon>Dipodascales</taxon>
        <taxon>Trichomonascaceae</taxon>
        <taxon>Blastobotrys</taxon>
    </lineage>
</organism>
<dbReference type="PANTHER" id="PTHR47473">
    <property type="entry name" value="BTA1P"/>
    <property type="match status" value="1"/>
</dbReference>
<dbReference type="AlphaFoldDB" id="A0A060TDD7"/>
<dbReference type="Gene3D" id="3.40.50.150">
    <property type="entry name" value="Vaccinia Virus protein VP39"/>
    <property type="match status" value="1"/>
</dbReference>
<dbReference type="PANTHER" id="PTHR47473:SF1">
    <property type="entry name" value="METHYLTRANSFERASE DOMAIN-CONTAINING PROTEIN"/>
    <property type="match status" value="1"/>
</dbReference>
<protein>
    <submittedName>
        <fullName evidence="1">ARAD1D50050p</fullName>
    </submittedName>
</protein>
<proteinExistence type="predicted"/>